<dbReference type="EMBL" id="JACHMX010000001">
    <property type="protein sequence ID" value="MBB5850337.1"/>
    <property type="molecule type" value="Genomic_DNA"/>
</dbReference>
<dbReference type="GO" id="GO:0016301">
    <property type="term" value="F:kinase activity"/>
    <property type="evidence" value="ECO:0007669"/>
    <property type="project" value="UniProtKB-KW"/>
</dbReference>
<keyword evidence="2" id="KW-0418">Kinase</keyword>
<dbReference type="RefSeq" id="WP_184891613.1">
    <property type="nucleotide sequence ID" value="NZ_JACHMX010000001.1"/>
</dbReference>
<dbReference type="InterPro" id="IPR043129">
    <property type="entry name" value="ATPase_NBD"/>
</dbReference>
<organism evidence="2 3">
    <name type="scientific">Amycolatopsis umgeniensis</name>
    <dbReference type="NCBI Taxonomy" id="336628"/>
    <lineage>
        <taxon>Bacteria</taxon>
        <taxon>Bacillati</taxon>
        <taxon>Actinomycetota</taxon>
        <taxon>Actinomycetes</taxon>
        <taxon>Pseudonocardiales</taxon>
        <taxon>Pseudonocardiaceae</taxon>
        <taxon>Amycolatopsis</taxon>
    </lineage>
</organism>
<proteinExistence type="inferred from homology"/>
<dbReference type="InterPro" id="IPR000600">
    <property type="entry name" value="ROK"/>
</dbReference>
<dbReference type="Pfam" id="PF13412">
    <property type="entry name" value="HTH_24"/>
    <property type="match status" value="1"/>
</dbReference>
<dbReference type="AlphaFoldDB" id="A0A841ATL8"/>
<dbReference type="Pfam" id="PF00480">
    <property type="entry name" value="ROK"/>
    <property type="match status" value="1"/>
</dbReference>
<dbReference type="PANTHER" id="PTHR18964:SF149">
    <property type="entry name" value="BIFUNCTIONAL UDP-N-ACETYLGLUCOSAMINE 2-EPIMERASE_N-ACETYLMANNOSAMINE KINASE"/>
    <property type="match status" value="1"/>
</dbReference>
<dbReference type="SUPFAM" id="SSF53067">
    <property type="entry name" value="Actin-like ATPase domain"/>
    <property type="match status" value="1"/>
</dbReference>
<keyword evidence="3" id="KW-1185">Reference proteome</keyword>
<keyword evidence="2" id="KW-0808">Transferase</keyword>
<protein>
    <submittedName>
        <fullName evidence="2">Putative NBD/HSP70 family sugar kinase</fullName>
    </submittedName>
</protein>
<accession>A0A841ATL8</accession>
<dbReference type="InterPro" id="IPR011991">
    <property type="entry name" value="ArsR-like_HTH"/>
</dbReference>
<dbReference type="Gene3D" id="3.30.420.40">
    <property type="match status" value="2"/>
</dbReference>
<dbReference type="InterPro" id="IPR036390">
    <property type="entry name" value="WH_DNA-bd_sf"/>
</dbReference>
<comment type="similarity">
    <text evidence="1">Belongs to the ROK (NagC/XylR) family.</text>
</comment>
<comment type="caution">
    <text evidence="2">The sequence shown here is derived from an EMBL/GenBank/DDBJ whole genome shotgun (WGS) entry which is preliminary data.</text>
</comment>
<dbReference type="InterPro" id="IPR000485">
    <property type="entry name" value="AsnC-type_HTH_dom"/>
</dbReference>
<dbReference type="GO" id="GO:0043565">
    <property type="term" value="F:sequence-specific DNA binding"/>
    <property type="evidence" value="ECO:0007669"/>
    <property type="project" value="InterPro"/>
</dbReference>
<dbReference type="Gene3D" id="1.10.10.10">
    <property type="entry name" value="Winged helix-like DNA-binding domain superfamily/Winged helix DNA-binding domain"/>
    <property type="match status" value="1"/>
</dbReference>
<dbReference type="SUPFAM" id="SSF46785">
    <property type="entry name" value="Winged helix' DNA-binding domain"/>
    <property type="match status" value="1"/>
</dbReference>
<gene>
    <name evidence="2" type="ORF">HDA45_000424</name>
</gene>
<dbReference type="InterPro" id="IPR036388">
    <property type="entry name" value="WH-like_DNA-bd_sf"/>
</dbReference>
<dbReference type="CDD" id="cd23763">
    <property type="entry name" value="ASKHA_ATPase_ROK"/>
    <property type="match status" value="1"/>
</dbReference>
<evidence type="ECO:0000256" key="1">
    <source>
        <dbReference type="ARBA" id="ARBA00006479"/>
    </source>
</evidence>
<evidence type="ECO:0000313" key="3">
    <source>
        <dbReference type="Proteomes" id="UP000580861"/>
    </source>
</evidence>
<dbReference type="Proteomes" id="UP000580861">
    <property type="component" value="Unassembled WGS sequence"/>
</dbReference>
<name>A0A841ATL8_9PSEU</name>
<dbReference type="CDD" id="cd00090">
    <property type="entry name" value="HTH_ARSR"/>
    <property type="match status" value="1"/>
</dbReference>
<dbReference type="PRINTS" id="PR00033">
    <property type="entry name" value="HTHASNC"/>
</dbReference>
<evidence type="ECO:0000313" key="2">
    <source>
        <dbReference type="EMBL" id="MBB5850337.1"/>
    </source>
</evidence>
<dbReference type="PANTHER" id="PTHR18964">
    <property type="entry name" value="ROK (REPRESSOR, ORF, KINASE) FAMILY"/>
    <property type="match status" value="1"/>
</dbReference>
<sequence length="363" mass="36969">MPLPQAVLREATDRRLLEEVVTRGRVTRAELAAATGLSKPTVSEAVRRLTESGLLEATGAQETGRRGRVGTFYELGPSAGWVLAVEVGKSGVRAWSADLAGAVLREHERPAGVRGDVEAVAAALRSVASDAVDQAGEGVLRAVAVSMANPVDPETHDVIAVPASPFPEGLLSPAEILVGTVTAPVLVDNDVNLAALAEQRAGGATGVSSFAYVYVGAGLGVGLYIGDRLVRGAHGLAGEIGYLPGAGRGTLATELAAGIGGAGARSNDVATALRMLDDGDTETIGRAVARAITSITAVVDPELVLLGGPVGCHPALLEPVRAALPPSPTRLEYGRLGTLASLHGATYSALEHARTAAVRVMSD</sequence>
<reference evidence="2 3" key="1">
    <citation type="submission" date="2020-08" db="EMBL/GenBank/DDBJ databases">
        <title>Sequencing the genomes of 1000 actinobacteria strains.</title>
        <authorList>
            <person name="Klenk H.-P."/>
        </authorList>
    </citation>
    <scope>NUCLEOTIDE SEQUENCE [LARGE SCALE GENOMIC DNA]</scope>
    <source>
        <strain evidence="2 3">DSM 45272</strain>
    </source>
</reference>